<evidence type="ECO:0000313" key="3">
    <source>
        <dbReference type="Proteomes" id="UP001266305"/>
    </source>
</evidence>
<feature type="region of interest" description="Disordered" evidence="1">
    <location>
        <begin position="1"/>
        <end position="28"/>
    </location>
</feature>
<dbReference type="Proteomes" id="UP001266305">
    <property type="component" value="Unassembled WGS sequence"/>
</dbReference>
<organism evidence="2 3">
    <name type="scientific">Saguinus oedipus</name>
    <name type="common">Cotton-top tamarin</name>
    <name type="synonym">Oedipomidas oedipus</name>
    <dbReference type="NCBI Taxonomy" id="9490"/>
    <lineage>
        <taxon>Eukaryota</taxon>
        <taxon>Metazoa</taxon>
        <taxon>Chordata</taxon>
        <taxon>Craniata</taxon>
        <taxon>Vertebrata</taxon>
        <taxon>Euteleostomi</taxon>
        <taxon>Mammalia</taxon>
        <taxon>Eutheria</taxon>
        <taxon>Euarchontoglires</taxon>
        <taxon>Primates</taxon>
        <taxon>Haplorrhini</taxon>
        <taxon>Platyrrhini</taxon>
        <taxon>Cebidae</taxon>
        <taxon>Callitrichinae</taxon>
        <taxon>Saguinus</taxon>
    </lineage>
</organism>
<keyword evidence="3" id="KW-1185">Reference proteome</keyword>
<feature type="compositionally biased region" description="Low complexity" evidence="1">
    <location>
        <begin position="1"/>
        <end position="18"/>
    </location>
</feature>
<dbReference type="EMBL" id="JASSZA010000001">
    <property type="protein sequence ID" value="KAK2120753.1"/>
    <property type="molecule type" value="Genomic_DNA"/>
</dbReference>
<name>A0ABQ9WGK1_SAGOE</name>
<evidence type="ECO:0000256" key="1">
    <source>
        <dbReference type="SAM" id="MobiDB-lite"/>
    </source>
</evidence>
<evidence type="ECO:0000313" key="2">
    <source>
        <dbReference type="EMBL" id="KAK2120753.1"/>
    </source>
</evidence>
<proteinExistence type="predicted"/>
<gene>
    <name evidence="2" type="ORF">P7K49_002139</name>
</gene>
<feature type="region of interest" description="Disordered" evidence="1">
    <location>
        <begin position="204"/>
        <end position="238"/>
    </location>
</feature>
<protein>
    <submittedName>
        <fullName evidence="2">Uncharacterized protein</fullName>
    </submittedName>
</protein>
<accession>A0ABQ9WGK1</accession>
<reference evidence="2 3" key="1">
    <citation type="submission" date="2023-05" db="EMBL/GenBank/DDBJ databases">
        <title>B98-5 Cell Line De Novo Hybrid Assembly: An Optical Mapping Approach.</title>
        <authorList>
            <person name="Kananen K."/>
            <person name="Auerbach J.A."/>
            <person name="Kautto E."/>
            <person name="Blachly J.S."/>
        </authorList>
    </citation>
    <scope>NUCLEOTIDE SEQUENCE [LARGE SCALE GENOMIC DNA]</scope>
    <source>
        <strain evidence="2">B95-8</strain>
        <tissue evidence="2">Cell line</tissue>
    </source>
</reference>
<comment type="caution">
    <text evidence="2">The sequence shown here is derived from an EMBL/GenBank/DDBJ whole genome shotgun (WGS) entry which is preliminary data.</text>
</comment>
<sequence>MLLRPPTGSPATSSSGSTRKLNDNQQTDQMVVRAQIVSLKMPPKGEECACPSVGTKCQRISCAGDLNSLINDSQVGSEWGAEELGDRERRLGAEAADTVWDRCLGGSRRPATSRGGVRCSPGARGVRSDRCLPRARNLGAPLYLADPSATHTPAPSSPRRRTAPQVFRAFIALGAGVWRDGAPGAADPLLQNQERVGGVPCLRPLQARRPPPVPPAAELGSARPPALAPGSPKVEGTACSPCPPGWEGQCLRSAGLNATPRPAPGGRGP</sequence>